<keyword evidence="3" id="KW-1185">Reference proteome</keyword>
<name>A0A6H5H2H0_9HEMI</name>
<dbReference type="EMBL" id="CADCXU010024062">
    <property type="protein sequence ID" value="CAB0011334.1"/>
    <property type="molecule type" value="Genomic_DNA"/>
</dbReference>
<reference evidence="2 3" key="1">
    <citation type="submission" date="2020-02" db="EMBL/GenBank/DDBJ databases">
        <authorList>
            <person name="Ferguson B K."/>
        </authorList>
    </citation>
    <scope>NUCLEOTIDE SEQUENCE [LARGE SCALE GENOMIC DNA]</scope>
</reference>
<accession>A0A6H5H2H0</accession>
<sequence>MKETKRGLKRYDEDGDEEDDKEDVTEEDDDKEDVGEEDDHKEDMDASCRNSNLPIKQLPLGKYARSSERLRKFAQHRDQVGTCSLARLMSRGQGVPLSV</sequence>
<proteinExistence type="predicted"/>
<organism evidence="2 3">
    <name type="scientific">Nesidiocoris tenuis</name>
    <dbReference type="NCBI Taxonomy" id="355587"/>
    <lineage>
        <taxon>Eukaryota</taxon>
        <taxon>Metazoa</taxon>
        <taxon>Ecdysozoa</taxon>
        <taxon>Arthropoda</taxon>
        <taxon>Hexapoda</taxon>
        <taxon>Insecta</taxon>
        <taxon>Pterygota</taxon>
        <taxon>Neoptera</taxon>
        <taxon>Paraneoptera</taxon>
        <taxon>Hemiptera</taxon>
        <taxon>Heteroptera</taxon>
        <taxon>Panheteroptera</taxon>
        <taxon>Cimicomorpha</taxon>
        <taxon>Miridae</taxon>
        <taxon>Dicyphina</taxon>
        <taxon>Nesidiocoris</taxon>
    </lineage>
</organism>
<evidence type="ECO:0000313" key="2">
    <source>
        <dbReference type="EMBL" id="CAB0011334.1"/>
    </source>
</evidence>
<evidence type="ECO:0000313" key="3">
    <source>
        <dbReference type="Proteomes" id="UP000479000"/>
    </source>
</evidence>
<feature type="region of interest" description="Disordered" evidence="1">
    <location>
        <begin position="1"/>
        <end position="54"/>
    </location>
</feature>
<dbReference type="Proteomes" id="UP000479000">
    <property type="component" value="Unassembled WGS sequence"/>
</dbReference>
<evidence type="ECO:0000256" key="1">
    <source>
        <dbReference type="SAM" id="MobiDB-lite"/>
    </source>
</evidence>
<gene>
    <name evidence="2" type="ORF">NTEN_LOCUS16311</name>
</gene>
<protein>
    <submittedName>
        <fullName evidence="2">Uncharacterized protein</fullName>
    </submittedName>
</protein>
<feature type="compositionally biased region" description="Basic and acidic residues" evidence="1">
    <location>
        <begin position="1"/>
        <end position="12"/>
    </location>
</feature>
<feature type="compositionally biased region" description="Acidic residues" evidence="1">
    <location>
        <begin position="13"/>
        <end position="40"/>
    </location>
</feature>
<dbReference type="AlphaFoldDB" id="A0A6H5H2H0"/>